<dbReference type="EMBL" id="ML120442">
    <property type="protein sequence ID" value="RPA94183.1"/>
    <property type="molecule type" value="Genomic_DNA"/>
</dbReference>
<keyword evidence="1" id="KW-0472">Membrane</keyword>
<gene>
    <name evidence="2" type="ORF">L873DRAFT_1476901</name>
</gene>
<evidence type="ECO:0000313" key="3">
    <source>
        <dbReference type="Proteomes" id="UP000276215"/>
    </source>
</evidence>
<name>A0A3N4J7B0_9PEZI</name>
<evidence type="ECO:0000256" key="1">
    <source>
        <dbReference type="SAM" id="Phobius"/>
    </source>
</evidence>
<keyword evidence="1" id="KW-0812">Transmembrane</keyword>
<protein>
    <submittedName>
        <fullName evidence="2">Uncharacterized protein</fullName>
    </submittedName>
</protein>
<evidence type="ECO:0000313" key="2">
    <source>
        <dbReference type="EMBL" id="RPA94183.1"/>
    </source>
</evidence>
<feature type="transmembrane region" description="Helical" evidence="1">
    <location>
        <begin position="111"/>
        <end position="133"/>
    </location>
</feature>
<proteinExistence type="predicted"/>
<organism evidence="2 3">
    <name type="scientific">Choiromyces venosus 120613-1</name>
    <dbReference type="NCBI Taxonomy" id="1336337"/>
    <lineage>
        <taxon>Eukaryota</taxon>
        <taxon>Fungi</taxon>
        <taxon>Dikarya</taxon>
        <taxon>Ascomycota</taxon>
        <taxon>Pezizomycotina</taxon>
        <taxon>Pezizomycetes</taxon>
        <taxon>Pezizales</taxon>
        <taxon>Tuberaceae</taxon>
        <taxon>Choiromyces</taxon>
    </lineage>
</organism>
<accession>A0A3N4J7B0</accession>
<dbReference type="Proteomes" id="UP000276215">
    <property type="component" value="Unassembled WGS sequence"/>
</dbReference>
<reference evidence="2 3" key="1">
    <citation type="journal article" date="2018" name="Nat. Ecol. Evol.">
        <title>Pezizomycetes genomes reveal the molecular basis of ectomycorrhizal truffle lifestyle.</title>
        <authorList>
            <person name="Murat C."/>
            <person name="Payen T."/>
            <person name="Noel B."/>
            <person name="Kuo A."/>
            <person name="Morin E."/>
            <person name="Chen J."/>
            <person name="Kohler A."/>
            <person name="Krizsan K."/>
            <person name="Balestrini R."/>
            <person name="Da Silva C."/>
            <person name="Montanini B."/>
            <person name="Hainaut M."/>
            <person name="Levati E."/>
            <person name="Barry K.W."/>
            <person name="Belfiori B."/>
            <person name="Cichocki N."/>
            <person name="Clum A."/>
            <person name="Dockter R.B."/>
            <person name="Fauchery L."/>
            <person name="Guy J."/>
            <person name="Iotti M."/>
            <person name="Le Tacon F."/>
            <person name="Lindquist E.A."/>
            <person name="Lipzen A."/>
            <person name="Malagnac F."/>
            <person name="Mello A."/>
            <person name="Molinier V."/>
            <person name="Miyauchi S."/>
            <person name="Poulain J."/>
            <person name="Riccioni C."/>
            <person name="Rubini A."/>
            <person name="Sitrit Y."/>
            <person name="Splivallo R."/>
            <person name="Traeger S."/>
            <person name="Wang M."/>
            <person name="Zifcakova L."/>
            <person name="Wipf D."/>
            <person name="Zambonelli A."/>
            <person name="Paolocci F."/>
            <person name="Nowrousian M."/>
            <person name="Ottonello S."/>
            <person name="Baldrian P."/>
            <person name="Spatafora J.W."/>
            <person name="Henrissat B."/>
            <person name="Nagy L.G."/>
            <person name="Aury J.M."/>
            <person name="Wincker P."/>
            <person name="Grigoriev I.V."/>
            <person name="Bonfante P."/>
            <person name="Martin F.M."/>
        </authorList>
    </citation>
    <scope>NUCLEOTIDE SEQUENCE [LARGE SCALE GENOMIC DNA]</scope>
    <source>
        <strain evidence="2 3">120613-1</strain>
    </source>
</reference>
<dbReference type="AlphaFoldDB" id="A0A3N4J7B0"/>
<keyword evidence="1" id="KW-1133">Transmembrane helix</keyword>
<sequence>MTTHEDVHHACRISVVSYSPLCAGLYSSILKNPQSRSRPAHYRETRPDSSLLFSPPDIPSIHFARFSPSNNSASRRVEISASPIVRPTDRQKSSFTPAHQSWPDEMLPTHVIALIVILLLGVSGLVVWAAFILRFMMATAIVNEEG</sequence>
<keyword evidence="3" id="KW-1185">Reference proteome</keyword>